<reference evidence="2" key="1">
    <citation type="journal article" date="2019" name="Int. J. Syst. Evol. Microbiol.">
        <title>The Global Catalogue of Microorganisms (GCM) 10K type strain sequencing project: providing services to taxonomists for standard genome sequencing and annotation.</title>
        <authorList>
            <consortium name="The Broad Institute Genomics Platform"/>
            <consortium name="The Broad Institute Genome Sequencing Center for Infectious Disease"/>
            <person name="Wu L."/>
            <person name="Ma J."/>
        </authorList>
    </citation>
    <scope>NUCLEOTIDE SEQUENCE [LARGE SCALE GENOMIC DNA]</scope>
    <source>
        <strain evidence="2">CGMCC 4.1437</strain>
    </source>
</reference>
<accession>A0ABW0X2N6</accession>
<name>A0ABW0X2N6_9ACTN</name>
<dbReference type="Proteomes" id="UP001595975">
    <property type="component" value="Unassembled WGS sequence"/>
</dbReference>
<keyword evidence="2" id="KW-1185">Reference proteome</keyword>
<gene>
    <name evidence="1" type="ORF">ACFP3U_17705</name>
</gene>
<proteinExistence type="predicted"/>
<evidence type="ECO:0000313" key="1">
    <source>
        <dbReference type="EMBL" id="MFC5664813.1"/>
    </source>
</evidence>
<dbReference type="EMBL" id="JBHSOF010000021">
    <property type="protein sequence ID" value="MFC5664813.1"/>
    <property type="molecule type" value="Genomic_DNA"/>
</dbReference>
<evidence type="ECO:0000313" key="2">
    <source>
        <dbReference type="Proteomes" id="UP001595975"/>
    </source>
</evidence>
<dbReference type="RefSeq" id="WP_380226503.1">
    <property type="nucleotide sequence ID" value="NZ_JBHSOF010000021.1"/>
</dbReference>
<dbReference type="Gene3D" id="3.10.490.10">
    <property type="entry name" value="Gamma-glutamyl cyclotransferase-like"/>
    <property type="match status" value="1"/>
</dbReference>
<sequence>MEEIRPIRPFVNPSLLEASAPGPAPGLVWYAAYGSNMHAERLACYLRGGRPVDGARDYPGCRDGRAPERSVPVRLPGLLYFALESRVWGGGMAFYDPHGRGTAPARAYLLTAGQFSDIAAQEMGGGPGADLDLGTVLRTGRDPQGPGRYQTLVCPGTLDGVPVLTFTAPWALAEAELNAPRARYLRSIAAGLADAHGWSGRRTAAYLSTRPGAAGHWTVDALLAALASRTGG</sequence>
<comment type="caution">
    <text evidence="1">The sequence shown here is derived from an EMBL/GenBank/DDBJ whole genome shotgun (WGS) entry which is preliminary data.</text>
</comment>
<organism evidence="1 2">
    <name type="scientific">Kitasatospora misakiensis</name>
    <dbReference type="NCBI Taxonomy" id="67330"/>
    <lineage>
        <taxon>Bacteria</taxon>
        <taxon>Bacillati</taxon>
        <taxon>Actinomycetota</taxon>
        <taxon>Actinomycetes</taxon>
        <taxon>Kitasatosporales</taxon>
        <taxon>Streptomycetaceae</taxon>
        <taxon>Kitasatospora</taxon>
    </lineage>
</organism>
<protein>
    <submittedName>
        <fullName evidence="1">Histone deacetylase</fullName>
    </submittedName>
</protein>